<sequence>MEKEEAVPQSELPREDELVEENGAPEHPLVHVALPPPSCKREALSSSIDRGSLLAREVFTVASDLYSLVEVCVTRMEQLEQQKLHLPSDADEPSPRQEAVELALVDACQQLQRTITTAHKSIGSELAEVVGLLKDFANISREDEEKSHEGSLLLDD</sequence>
<accession>A0ABD1XIV1</accession>
<comment type="caution">
    <text evidence="2">The sequence shown here is derived from an EMBL/GenBank/DDBJ whole genome shotgun (WGS) entry which is preliminary data.</text>
</comment>
<gene>
    <name evidence="2" type="ORF">R1flu_027440</name>
</gene>
<organism evidence="2 3">
    <name type="scientific">Riccia fluitans</name>
    <dbReference type="NCBI Taxonomy" id="41844"/>
    <lineage>
        <taxon>Eukaryota</taxon>
        <taxon>Viridiplantae</taxon>
        <taxon>Streptophyta</taxon>
        <taxon>Embryophyta</taxon>
        <taxon>Marchantiophyta</taxon>
        <taxon>Marchantiopsida</taxon>
        <taxon>Marchantiidae</taxon>
        <taxon>Marchantiales</taxon>
        <taxon>Ricciaceae</taxon>
        <taxon>Riccia</taxon>
    </lineage>
</organism>
<evidence type="ECO:0000313" key="2">
    <source>
        <dbReference type="EMBL" id="KAL2608867.1"/>
    </source>
</evidence>
<keyword evidence="3" id="KW-1185">Reference proteome</keyword>
<dbReference type="AlphaFoldDB" id="A0ABD1XIV1"/>
<proteinExistence type="predicted"/>
<dbReference type="EMBL" id="JBHFFA010000008">
    <property type="protein sequence ID" value="KAL2608867.1"/>
    <property type="molecule type" value="Genomic_DNA"/>
</dbReference>
<dbReference type="Proteomes" id="UP001605036">
    <property type="component" value="Unassembled WGS sequence"/>
</dbReference>
<name>A0ABD1XIV1_9MARC</name>
<feature type="compositionally biased region" description="Basic and acidic residues" evidence="1">
    <location>
        <begin position="1"/>
        <end position="16"/>
    </location>
</feature>
<evidence type="ECO:0000313" key="3">
    <source>
        <dbReference type="Proteomes" id="UP001605036"/>
    </source>
</evidence>
<evidence type="ECO:0000256" key="1">
    <source>
        <dbReference type="SAM" id="MobiDB-lite"/>
    </source>
</evidence>
<protein>
    <submittedName>
        <fullName evidence="2">Uncharacterized protein</fullName>
    </submittedName>
</protein>
<reference evidence="2 3" key="1">
    <citation type="submission" date="2024-09" db="EMBL/GenBank/DDBJ databases">
        <title>Chromosome-scale assembly of Riccia fluitans.</title>
        <authorList>
            <person name="Paukszto L."/>
            <person name="Sawicki J."/>
            <person name="Karawczyk K."/>
            <person name="Piernik-Szablinska J."/>
            <person name="Szczecinska M."/>
            <person name="Mazdziarz M."/>
        </authorList>
    </citation>
    <scope>NUCLEOTIDE SEQUENCE [LARGE SCALE GENOMIC DNA]</scope>
    <source>
        <strain evidence="2">Rf_01</strain>
        <tissue evidence="2">Aerial parts of the thallus</tissue>
    </source>
</reference>
<feature type="region of interest" description="Disordered" evidence="1">
    <location>
        <begin position="1"/>
        <end position="34"/>
    </location>
</feature>